<accession>A0A1J5Q7W6</accession>
<evidence type="ECO:0000313" key="1">
    <source>
        <dbReference type="EMBL" id="OIQ79496.1"/>
    </source>
</evidence>
<dbReference type="AlphaFoldDB" id="A0A1J5Q7W6"/>
<protein>
    <submittedName>
        <fullName evidence="1">Uncharacterized protein</fullName>
    </submittedName>
</protein>
<sequence>MFSSNVGVRGGVASVRSYIPELLEDVWSGAIEPGLVFDLVLPLDQVAEAYAAMDERRAIKSMLRPATA</sequence>
<dbReference type="EMBL" id="MLJW01001203">
    <property type="protein sequence ID" value="OIQ79496.1"/>
    <property type="molecule type" value="Genomic_DNA"/>
</dbReference>
<name>A0A1J5Q7W6_9ZZZZ</name>
<comment type="caution">
    <text evidence="1">The sequence shown here is derived from an EMBL/GenBank/DDBJ whole genome shotgun (WGS) entry which is preliminary data.</text>
</comment>
<gene>
    <name evidence="1" type="ORF">GALL_387590</name>
</gene>
<reference evidence="1" key="1">
    <citation type="submission" date="2016-10" db="EMBL/GenBank/DDBJ databases">
        <title>Sequence of Gallionella enrichment culture.</title>
        <authorList>
            <person name="Poehlein A."/>
            <person name="Muehling M."/>
            <person name="Daniel R."/>
        </authorList>
    </citation>
    <scope>NUCLEOTIDE SEQUENCE</scope>
</reference>
<organism evidence="1">
    <name type="scientific">mine drainage metagenome</name>
    <dbReference type="NCBI Taxonomy" id="410659"/>
    <lineage>
        <taxon>unclassified sequences</taxon>
        <taxon>metagenomes</taxon>
        <taxon>ecological metagenomes</taxon>
    </lineage>
</organism>
<proteinExistence type="predicted"/>